<dbReference type="Proteomes" id="UP001497516">
    <property type="component" value="Chromosome 10"/>
</dbReference>
<keyword evidence="3" id="KW-1185">Reference proteome</keyword>
<reference evidence="2 3" key="1">
    <citation type="submission" date="2024-04" db="EMBL/GenBank/DDBJ databases">
        <authorList>
            <person name="Fracassetti M."/>
        </authorList>
    </citation>
    <scope>NUCLEOTIDE SEQUENCE [LARGE SCALE GENOMIC DNA]</scope>
</reference>
<evidence type="ECO:0000313" key="2">
    <source>
        <dbReference type="EMBL" id="CAL1360999.1"/>
    </source>
</evidence>
<proteinExistence type="predicted"/>
<dbReference type="AlphaFoldDB" id="A0AAV2CWU4"/>
<name>A0AAV2CWU4_9ROSI</name>
<feature type="compositionally biased region" description="Basic and acidic residues" evidence="1">
    <location>
        <begin position="1"/>
        <end position="11"/>
    </location>
</feature>
<feature type="region of interest" description="Disordered" evidence="1">
    <location>
        <begin position="1"/>
        <end position="35"/>
    </location>
</feature>
<evidence type="ECO:0000313" key="3">
    <source>
        <dbReference type="Proteomes" id="UP001497516"/>
    </source>
</evidence>
<evidence type="ECO:0000256" key="1">
    <source>
        <dbReference type="SAM" id="MobiDB-lite"/>
    </source>
</evidence>
<gene>
    <name evidence="2" type="ORF">LTRI10_LOCUS8398</name>
</gene>
<sequence>MESSCDDHDQECPVVADHTFPHPTPSFKETSMSEEMQDDLIEEIVWRLDLQSMLEEEERERVRKEVEEDDEREGAEVLDFFKGRDHIQEKEGGGGGLKMQSASKLRTKLRWKRLTSCTGHELHVVSTPNFKELLGKDSFAVSLCQTKDTSSLVPLGGCDGGQSMLSYLVWGYEIREETKESSRVWRLSLPRVPKPSLSPVIPHARDLRLHLIDENFNFKKVLGWTET</sequence>
<dbReference type="EMBL" id="OZ034814">
    <property type="protein sequence ID" value="CAL1360999.1"/>
    <property type="molecule type" value="Genomic_DNA"/>
</dbReference>
<protein>
    <submittedName>
        <fullName evidence="2">Uncharacterized protein</fullName>
    </submittedName>
</protein>
<accession>A0AAV2CWU4</accession>
<organism evidence="2 3">
    <name type="scientific">Linum trigynum</name>
    <dbReference type="NCBI Taxonomy" id="586398"/>
    <lineage>
        <taxon>Eukaryota</taxon>
        <taxon>Viridiplantae</taxon>
        <taxon>Streptophyta</taxon>
        <taxon>Embryophyta</taxon>
        <taxon>Tracheophyta</taxon>
        <taxon>Spermatophyta</taxon>
        <taxon>Magnoliopsida</taxon>
        <taxon>eudicotyledons</taxon>
        <taxon>Gunneridae</taxon>
        <taxon>Pentapetalae</taxon>
        <taxon>rosids</taxon>
        <taxon>fabids</taxon>
        <taxon>Malpighiales</taxon>
        <taxon>Linaceae</taxon>
        <taxon>Linum</taxon>
    </lineage>
</organism>